<dbReference type="Proteomes" id="UP000000657">
    <property type="component" value="Chromosome"/>
</dbReference>
<dbReference type="EMBL" id="CT573213">
    <property type="protein sequence ID" value="CAJ60235.1"/>
    <property type="molecule type" value="Genomic_DNA"/>
</dbReference>
<protein>
    <recommendedName>
        <fullName evidence="4">DUF2993 domain-containing protein</fullName>
    </recommendedName>
</protein>
<gene>
    <name evidence="2" type="ordered locus">FRAAL1579</name>
</gene>
<organism evidence="2 3">
    <name type="scientific">Frankia alni (strain DSM 45986 / CECT 9034 / ACN14a)</name>
    <dbReference type="NCBI Taxonomy" id="326424"/>
    <lineage>
        <taxon>Bacteria</taxon>
        <taxon>Bacillati</taxon>
        <taxon>Actinomycetota</taxon>
        <taxon>Actinomycetes</taxon>
        <taxon>Frankiales</taxon>
        <taxon>Frankiaceae</taxon>
        <taxon>Frankia</taxon>
    </lineage>
</organism>
<dbReference type="Pfam" id="PF11209">
    <property type="entry name" value="LmeA"/>
    <property type="match status" value="1"/>
</dbReference>
<evidence type="ECO:0000313" key="3">
    <source>
        <dbReference type="Proteomes" id="UP000000657"/>
    </source>
</evidence>
<dbReference type="STRING" id="326424.FRAAL1579"/>
<feature type="region of interest" description="Disordered" evidence="1">
    <location>
        <begin position="1"/>
        <end position="29"/>
    </location>
</feature>
<dbReference type="InterPro" id="IPR021373">
    <property type="entry name" value="DUF2993"/>
</dbReference>
<evidence type="ECO:0008006" key="4">
    <source>
        <dbReference type="Google" id="ProtNLM"/>
    </source>
</evidence>
<proteinExistence type="predicted"/>
<dbReference type="HOGENOM" id="CLU_036478_2_0_11"/>
<dbReference type="AlphaFoldDB" id="Q0RQE1"/>
<dbReference type="KEGG" id="fal:FRAAL1579"/>
<sequence length="277" mass="28444">MDGYGAGGAGREGYGPGGPPADAAAAAKPPRRRRRGRLLAIVLVVLVVLFVVGDRVGVVIAKGQMRKQVEASVAENLKPGDPVPKVTSVSIGGFPFITQVLFGKFDDIGVGIDGIPTPGPKISSVKAHLKGVHVPLGDALTDNVGQVPVDDVRATVGITYADLNAFLAKQAVKFQVKPVDGGKKVELSGTTDALFGLGSTQIAGITTFEVNDNQLTLVPSGLSIAGGLNFSIPFQFKVPIPIPVSGLPFHLQIVKASTNATGLSLTATAKDVVLPAS</sequence>
<keyword evidence="3" id="KW-1185">Reference proteome</keyword>
<evidence type="ECO:0000256" key="1">
    <source>
        <dbReference type="SAM" id="MobiDB-lite"/>
    </source>
</evidence>
<feature type="compositionally biased region" description="Gly residues" evidence="1">
    <location>
        <begin position="1"/>
        <end position="16"/>
    </location>
</feature>
<name>Q0RQE1_FRAAA</name>
<reference evidence="2 3" key="1">
    <citation type="journal article" date="2007" name="Genome Res.">
        <title>Genome characteristics of facultatively symbiotic Frankia sp. strains reflect host range and host plant biogeography.</title>
        <authorList>
            <person name="Normand P."/>
            <person name="Lapierre P."/>
            <person name="Tisa L.S."/>
            <person name="Gogarten J.P."/>
            <person name="Alloisio N."/>
            <person name="Bagnarol E."/>
            <person name="Bassi C.A."/>
            <person name="Berry A.M."/>
            <person name="Bickhart D.M."/>
            <person name="Choisne N."/>
            <person name="Couloux A."/>
            <person name="Cournoyer B."/>
            <person name="Cruveiller S."/>
            <person name="Daubin V."/>
            <person name="Demange N."/>
            <person name="Francino M.P."/>
            <person name="Goltsman E."/>
            <person name="Huang Y."/>
            <person name="Kopp O.R."/>
            <person name="Labarre L."/>
            <person name="Lapidus A."/>
            <person name="Lavire C."/>
            <person name="Marechal J."/>
            <person name="Martinez M."/>
            <person name="Mastronunzio J.E."/>
            <person name="Mullin B.C."/>
            <person name="Niemann J."/>
            <person name="Pujic P."/>
            <person name="Rawnsley T."/>
            <person name="Rouy Z."/>
            <person name="Schenowitz C."/>
            <person name="Sellstedt A."/>
            <person name="Tavares F."/>
            <person name="Tomkins J.P."/>
            <person name="Vallenet D."/>
            <person name="Valverde C."/>
            <person name="Wall L.G."/>
            <person name="Wang Y."/>
            <person name="Medigue C."/>
            <person name="Benson D.R."/>
        </authorList>
    </citation>
    <scope>NUCLEOTIDE SEQUENCE [LARGE SCALE GENOMIC DNA]</scope>
    <source>
        <strain evidence="3">DSM 45986 / CECT 9034 / ACN14a</strain>
    </source>
</reference>
<dbReference type="eggNOG" id="COG3335">
    <property type="taxonomic scope" value="Bacteria"/>
</dbReference>
<evidence type="ECO:0000313" key="2">
    <source>
        <dbReference type="EMBL" id="CAJ60235.1"/>
    </source>
</evidence>
<accession>Q0RQE1</accession>